<dbReference type="GeneID" id="87959361"/>
<gene>
    <name evidence="4" type="ORF">IL334_007231</name>
</gene>
<keyword evidence="5" id="KW-1185">Reference proteome</keyword>
<keyword evidence="2" id="KW-0472">Membrane</keyword>
<dbReference type="PANTHER" id="PTHR34391:SF1">
    <property type="entry name" value="UPF0658 GOLGI APPARATUS MEMBRANE PROTEIN C1952.10C-RELATED"/>
    <property type="match status" value="1"/>
</dbReference>
<accession>A0ABZ1DB87</accession>
<feature type="transmembrane region" description="Helical" evidence="2">
    <location>
        <begin position="272"/>
        <end position="294"/>
    </location>
</feature>
<feature type="compositionally biased region" description="Basic and acidic residues" evidence="1">
    <location>
        <begin position="412"/>
        <end position="422"/>
    </location>
</feature>
<protein>
    <recommendedName>
        <fullName evidence="3">DUF7789 domain-containing protein</fullName>
    </recommendedName>
</protein>
<evidence type="ECO:0000259" key="3">
    <source>
        <dbReference type="Pfam" id="PF25044"/>
    </source>
</evidence>
<dbReference type="InterPro" id="IPR040410">
    <property type="entry name" value="UPF0658_Golgi"/>
</dbReference>
<keyword evidence="2" id="KW-1133">Transmembrane helix</keyword>
<dbReference type="EMBL" id="CP141890">
    <property type="protein sequence ID" value="WRT70236.1"/>
    <property type="molecule type" value="Genomic_DNA"/>
</dbReference>
<keyword evidence="2" id="KW-0812">Transmembrane</keyword>
<organism evidence="4 5">
    <name type="scientific">Kwoniella shivajii</name>
    <dbReference type="NCBI Taxonomy" id="564305"/>
    <lineage>
        <taxon>Eukaryota</taxon>
        <taxon>Fungi</taxon>
        <taxon>Dikarya</taxon>
        <taxon>Basidiomycota</taxon>
        <taxon>Agaricomycotina</taxon>
        <taxon>Tremellomycetes</taxon>
        <taxon>Tremellales</taxon>
        <taxon>Cryptococcaceae</taxon>
        <taxon>Kwoniella</taxon>
    </lineage>
</organism>
<feature type="transmembrane region" description="Helical" evidence="2">
    <location>
        <begin position="108"/>
        <end position="127"/>
    </location>
</feature>
<evidence type="ECO:0000313" key="5">
    <source>
        <dbReference type="Proteomes" id="UP001329825"/>
    </source>
</evidence>
<feature type="region of interest" description="Disordered" evidence="1">
    <location>
        <begin position="393"/>
        <end position="422"/>
    </location>
</feature>
<feature type="transmembrane region" description="Helical" evidence="2">
    <location>
        <begin position="197"/>
        <end position="222"/>
    </location>
</feature>
<evidence type="ECO:0000313" key="4">
    <source>
        <dbReference type="EMBL" id="WRT70236.1"/>
    </source>
</evidence>
<feature type="transmembrane region" description="Helical" evidence="2">
    <location>
        <begin position="301"/>
        <end position="318"/>
    </location>
</feature>
<sequence>MPHKTFHELNPNPESRYELIPIASTLTIDSEIETFVEKEDQYTQLRTKLKMNDYQEVKQARHALPTRMEKLYLGVAAFEAITITGIAFGVFGLVQENVQAQGAKVRTVPVYLAVFIMAQIFSVLYIFDGLRARNIVQLIMHLFFNICMLTYSILQIPQTKDALGDETAPDACGKYERCTGPDSLYNLLERLMIVPPIIFGLCTIAFSIMIKYVHAQFGWAVFHLVGASPELKRAHRHYQAMISLLKMLLFFALAFCTAMLILATAWDARRAEFIITIIAFPLVIIFMLGCGWALRKENKPVMAACLVLMVAGIVYFIYKLATLWLPRTQGLYINTKITMAIFSIFSIIILVATFTLSLVCINDFGKGLIDAHKNPANRTSLWSLPANARLEKKMEEAERTRSEGDTPMLGTEGERQQRLVIE</sequence>
<reference evidence="4 5" key="1">
    <citation type="submission" date="2024-01" db="EMBL/GenBank/DDBJ databases">
        <title>Comparative genomics of Cryptococcus and Kwoniella reveals pathogenesis evolution and contrasting modes of karyotype evolution via chromosome fusion or intercentromeric recombination.</title>
        <authorList>
            <person name="Coelho M.A."/>
            <person name="David-Palma M."/>
            <person name="Shea T."/>
            <person name="Bowers K."/>
            <person name="McGinley-Smith S."/>
            <person name="Mohammad A.W."/>
            <person name="Gnirke A."/>
            <person name="Yurkov A.M."/>
            <person name="Nowrousian M."/>
            <person name="Sun S."/>
            <person name="Cuomo C.A."/>
            <person name="Heitman J."/>
        </authorList>
    </citation>
    <scope>NUCLEOTIDE SEQUENCE [LARGE SCALE GENOMIC DNA]</scope>
    <source>
        <strain evidence="4">CBS 11374</strain>
    </source>
</reference>
<feature type="transmembrane region" description="Helical" evidence="2">
    <location>
        <begin position="71"/>
        <end position="93"/>
    </location>
</feature>
<name>A0ABZ1DB87_9TREE</name>
<feature type="domain" description="DUF7789" evidence="3">
    <location>
        <begin position="235"/>
        <end position="354"/>
    </location>
</feature>
<feature type="transmembrane region" description="Helical" evidence="2">
    <location>
        <begin position="338"/>
        <end position="361"/>
    </location>
</feature>
<dbReference type="PANTHER" id="PTHR34391">
    <property type="entry name" value="UPF0658 GOLGI APPARATUS MEMBRANE PROTEIN C1952.10C-RELATED"/>
    <property type="match status" value="1"/>
</dbReference>
<evidence type="ECO:0000256" key="2">
    <source>
        <dbReference type="SAM" id="Phobius"/>
    </source>
</evidence>
<dbReference type="Pfam" id="PF25044">
    <property type="entry name" value="DUF7789"/>
    <property type="match status" value="1"/>
</dbReference>
<dbReference type="Proteomes" id="UP001329825">
    <property type="component" value="Chromosome 10"/>
</dbReference>
<feature type="transmembrane region" description="Helical" evidence="2">
    <location>
        <begin position="134"/>
        <end position="154"/>
    </location>
</feature>
<feature type="transmembrane region" description="Helical" evidence="2">
    <location>
        <begin position="243"/>
        <end position="266"/>
    </location>
</feature>
<dbReference type="RefSeq" id="XP_062794975.1">
    <property type="nucleotide sequence ID" value="XM_062938924.1"/>
</dbReference>
<proteinExistence type="predicted"/>
<feature type="compositionally biased region" description="Basic and acidic residues" evidence="1">
    <location>
        <begin position="393"/>
        <end position="404"/>
    </location>
</feature>
<dbReference type="InterPro" id="IPR056691">
    <property type="entry name" value="DUF7789"/>
</dbReference>
<evidence type="ECO:0000256" key="1">
    <source>
        <dbReference type="SAM" id="MobiDB-lite"/>
    </source>
</evidence>